<dbReference type="WBParaSite" id="nRc.2.0.1.t05322-RA">
    <property type="protein sequence ID" value="nRc.2.0.1.t05322-RA"/>
    <property type="gene ID" value="nRc.2.0.1.g05322"/>
</dbReference>
<feature type="compositionally biased region" description="Polar residues" evidence="1">
    <location>
        <begin position="30"/>
        <end position="40"/>
    </location>
</feature>
<dbReference type="AlphaFoldDB" id="A0A915HV83"/>
<protein>
    <submittedName>
        <fullName evidence="3">Uncharacterized protein</fullName>
    </submittedName>
</protein>
<evidence type="ECO:0000313" key="2">
    <source>
        <dbReference type="Proteomes" id="UP000887565"/>
    </source>
</evidence>
<feature type="region of interest" description="Disordered" evidence="1">
    <location>
        <begin position="104"/>
        <end position="129"/>
    </location>
</feature>
<sequence>MDEPRTRQMPPPTQRGNPETFGSFEESPETGVQSSASTAYSPDGCGTSHISFHIPTAYSHVTAIHSPDLHHNNYHNTHHITASTSVQTTMGAQPSLVITTQPVLGAAPPTDTMQRLEPRLPSEATSLPN</sequence>
<proteinExistence type="predicted"/>
<organism evidence="2 3">
    <name type="scientific">Romanomermis culicivorax</name>
    <name type="common">Nematode worm</name>
    <dbReference type="NCBI Taxonomy" id="13658"/>
    <lineage>
        <taxon>Eukaryota</taxon>
        <taxon>Metazoa</taxon>
        <taxon>Ecdysozoa</taxon>
        <taxon>Nematoda</taxon>
        <taxon>Enoplea</taxon>
        <taxon>Dorylaimia</taxon>
        <taxon>Mermithida</taxon>
        <taxon>Mermithoidea</taxon>
        <taxon>Mermithidae</taxon>
        <taxon>Romanomermis</taxon>
    </lineage>
</organism>
<accession>A0A915HV83</accession>
<dbReference type="Proteomes" id="UP000887565">
    <property type="component" value="Unplaced"/>
</dbReference>
<feature type="region of interest" description="Disordered" evidence="1">
    <location>
        <begin position="1"/>
        <end position="46"/>
    </location>
</feature>
<name>A0A915HV83_ROMCU</name>
<evidence type="ECO:0000313" key="3">
    <source>
        <dbReference type="WBParaSite" id="nRc.2.0.1.t05322-RA"/>
    </source>
</evidence>
<keyword evidence="2" id="KW-1185">Reference proteome</keyword>
<evidence type="ECO:0000256" key="1">
    <source>
        <dbReference type="SAM" id="MobiDB-lite"/>
    </source>
</evidence>
<reference evidence="3" key="1">
    <citation type="submission" date="2022-11" db="UniProtKB">
        <authorList>
            <consortium name="WormBaseParasite"/>
        </authorList>
    </citation>
    <scope>IDENTIFICATION</scope>
</reference>